<reference evidence="3" key="1">
    <citation type="journal article" date="2019" name="Int. J. Syst. Evol. Microbiol.">
        <title>The Global Catalogue of Microorganisms (GCM) 10K type strain sequencing project: providing services to taxonomists for standard genome sequencing and annotation.</title>
        <authorList>
            <consortium name="The Broad Institute Genomics Platform"/>
            <consortium name="The Broad Institute Genome Sequencing Center for Infectious Disease"/>
            <person name="Wu L."/>
            <person name="Ma J."/>
        </authorList>
    </citation>
    <scope>NUCLEOTIDE SEQUENCE [LARGE SCALE GENOMIC DNA]</scope>
    <source>
        <strain evidence="3">JCM 13006</strain>
    </source>
</reference>
<dbReference type="EMBL" id="BAABIS010000001">
    <property type="protein sequence ID" value="GAA4844440.1"/>
    <property type="molecule type" value="Genomic_DNA"/>
</dbReference>
<proteinExistence type="predicted"/>
<dbReference type="Proteomes" id="UP001501752">
    <property type="component" value="Unassembled WGS sequence"/>
</dbReference>
<organism evidence="2 3">
    <name type="scientific">Kitasatospora terrestris</name>
    <dbReference type="NCBI Taxonomy" id="258051"/>
    <lineage>
        <taxon>Bacteria</taxon>
        <taxon>Bacillati</taxon>
        <taxon>Actinomycetota</taxon>
        <taxon>Actinomycetes</taxon>
        <taxon>Kitasatosporales</taxon>
        <taxon>Streptomycetaceae</taxon>
        <taxon>Kitasatospora</taxon>
    </lineage>
</organism>
<dbReference type="Gene3D" id="3.40.30.120">
    <property type="match status" value="1"/>
</dbReference>
<feature type="compositionally biased region" description="Basic residues" evidence="1">
    <location>
        <begin position="1"/>
        <end position="10"/>
    </location>
</feature>
<gene>
    <name evidence="2" type="ORF">GCM10023235_21040</name>
</gene>
<dbReference type="RefSeq" id="WP_425559604.1">
    <property type="nucleotide sequence ID" value="NZ_BAABIS010000001.1"/>
</dbReference>
<feature type="region of interest" description="Disordered" evidence="1">
    <location>
        <begin position="1"/>
        <end position="58"/>
    </location>
</feature>
<dbReference type="Pfam" id="PF21274">
    <property type="entry name" value="Rng_hyd_C"/>
    <property type="match status" value="1"/>
</dbReference>
<protein>
    <submittedName>
        <fullName evidence="2">Uncharacterized protein</fullName>
    </submittedName>
</protein>
<keyword evidence="3" id="KW-1185">Reference proteome</keyword>
<evidence type="ECO:0000313" key="3">
    <source>
        <dbReference type="Proteomes" id="UP001501752"/>
    </source>
</evidence>
<evidence type="ECO:0000313" key="2">
    <source>
        <dbReference type="EMBL" id="GAA4844440.1"/>
    </source>
</evidence>
<feature type="compositionally biased region" description="Low complexity" evidence="1">
    <location>
        <begin position="12"/>
        <end position="47"/>
    </location>
</feature>
<accession>A0ABP9DHH1</accession>
<comment type="caution">
    <text evidence="2">The sequence shown here is derived from an EMBL/GenBank/DDBJ whole genome shotgun (WGS) entry which is preliminary data.</text>
</comment>
<name>A0ABP9DHH1_9ACTN</name>
<evidence type="ECO:0000256" key="1">
    <source>
        <dbReference type="SAM" id="MobiDB-lite"/>
    </source>
</evidence>
<sequence>MGGRRRRLKTCRAAPAGGPLRAGAVRRGGRHSAAAGGTRSERAAVAARPHRRAAGEGSLLAEGRSEVDVVTAAGGADGPGGLLVRPDGCVARACGPAGPHAAEREELRAAVGCWFVRTR</sequence>